<comment type="caution">
    <text evidence="1">The sequence shown here is derived from an EMBL/GenBank/DDBJ whole genome shotgun (WGS) entry which is preliminary data.</text>
</comment>
<protein>
    <recommendedName>
        <fullName evidence="3">DUF4224 domain-containing protein</fullName>
    </recommendedName>
</protein>
<dbReference type="Proteomes" id="UP000658514">
    <property type="component" value="Unassembled WGS sequence"/>
</dbReference>
<organism evidence="1 2">
    <name type="scientific">Calothrix parietina FACHB-288</name>
    <dbReference type="NCBI Taxonomy" id="2692896"/>
    <lineage>
        <taxon>Bacteria</taxon>
        <taxon>Bacillati</taxon>
        <taxon>Cyanobacteriota</taxon>
        <taxon>Cyanophyceae</taxon>
        <taxon>Nostocales</taxon>
        <taxon>Calotrichaceae</taxon>
        <taxon>Calothrix</taxon>
    </lineage>
</organism>
<evidence type="ECO:0008006" key="3">
    <source>
        <dbReference type="Google" id="ProtNLM"/>
    </source>
</evidence>
<gene>
    <name evidence="1" type="ORF">H6G24_18725</name>
</gene>
<evidence type="ECO:0000313" key="2">
    <source>
        <dbReference type="Proteomes" id="UP000658514"/>
    </source>
</evidence>
<evidence type="ECO:0000313" key="1">
    <source>
        <dbReference type="EMBL" id="MBD2197512.1"/>
    </source>
</evidence>
<reference evidence="1 2" key="1">
    <citation type="journal article" date="2020" name="ISME J.">
        <title>Comparative genomics reveals insights into cyanobacterial evolution and habitat adaptation.</title>
        <authorList>
            <person name="Chen M.Y."/>
            <person name="Teng W.K."/>
            <person name="Zhao L."/>
            <person name="Hu C.X."/>
            <person name="Zhou Y.K."/>
            <person name="Han B.P."/>
            <person name="Song L.R."/>
            <person name="Shu W.S."/>
        </authorList>
    </citation>
    <scope>NUCLEOTIDE SEQUENCE [LARGE SCALE GENOMIC DNA]</scope>
    <source>
        <strain evidence="1 2">FACHB-288</strain>
    </source>
</reference>
<dbReference type="RefSeq" id="WP_190544788.1">
    <property type="nucleotide sequence ID" value="NZ_CAWPNO010000061.1"/>
</dbReference>
<dbReference type="EMBL" id="JACJQH010000029">
    <property type="protein sequence ID" value="MBD2197512.1"/>
    <property type="molecule type" value="Genomic_DNA"/>
</dbReference>
<keyword evidence="2" id="KW-1185">Reference proteome</keyword>
<name>A0ABR8AG37_9CYAN</name>
<accession>A0ABR8AG37</accession>
<proteinExistence type="predicted"/>
<sequence>MDVLERAQSANWLLTSEEIEKLIGVKPKCAVGKDSFQRGCWIFTKSGKMGLQTAWRISKYTDPTNRVRHNS</sequence>